<dbReference type="AlphaFoldDB" id="A0AAW9YDP9"/>
<evidence type="ECO:0000313" key="2">
    <source>
        <dbReference type="EMBL" id="NEX75968.1"/>
    </source>
</evidence>
<dbReference type="RefSeq" id="WP_163148890.1">
    <property type="nucleotide sequence ID" value="NZ_JAAIKZ010000024.1"/>
</dbReference>
<feature type="signal peptide" evidence="1">
    <location>
        <begin position="1"/>
        <end position="23"/>
    </location>
</feature>
<sequence length="113" mass="12879">MLKKSIYSCAFLFLSAFVIPAQADIFSEAHKLGAFSGAMKFCEKKYGGKEERYQWARLRVAKEVSGMSGSNKTKALLASDNAERKGTYLGNRLDKRECEGLLKLREWKRFSQR</sequence>
<evidence type="ECO:0000313" key="3">
    <source>
        <dbReference type="Proteomes" id="UP000480681"/>
    </source>
</evidence>
<dbReference type="Proteomes" id="UP000480681">
    <property type="component" value="Unassembled WGS sequence"/>
</dbReference>
<keyword evidence="1" id="KW-0732">Signal</keyword>
<name>A0AAW9YDP9_9GAMM</name>
<accession>A0AAW9YDP9</accession>
<comment type="caution">
    <text evidence="2">The sequence shown here is derived from an EMBL/GenBank/DDBJ whole genome shotgun (WGS) entry which is preliminary data.</text>
</comment>
<feature type="chain" id="PRO_5043970607" evidence="1">
    <location>
        <begin position="24"/>
        <end position="113"/>
    </location>
</feature>
<organism evidence="2 3">
    <name type="scientific">Aeromonas rivipollensis</name>
    <dbReference type="NCBI Taxonomy" id="948519"/>
    <lineage>
        <taxon>Bacteria</taxon>
        <taxon>Pseudomonadati</taxon>
        <taxon>Pseudomonadota</taxon>
        <taxon>Gammaproteobacteria</taxon>
        <taxon>Aeromonadales</taxon>
        <taxon>Aeromonadaceae</taxon>
        <taxon>Aeromonas</taxon>
    </lineage>
</organism>
<proteinExistence type="predicted"/>
<reference evidence="2 3" key="1">
    <citation type="submission" date="2020-02" db="EMBL/GenBank/DDBJ databases">
        <title>Genome sequencing of Aeromonas rivipollensis.</title>
        <authorList>
            <person name="Fono-Tamo Ubani E.K."/>
            <person name="Lekota K.E."/>
        </authorList>
    </citation>
    <scope>NUCLEOTIDE SEQUENCE [LARGE SCALE GENOMIC DNA]</scope>
    <source>
        <strain evidence="2 3">G87</strain>
    </source>
</reference>
<dbReference type="EMBL" id="JAAIKZ010000024">
    <property type="protein sequence ID" value="NEX75968.1"/>
    <property type="molecule type" value="Genomic_DNA"/>
</dbReference>
<evidence type="ECO:0000256" key="1">
    <source>
        <dbReference type="SAM" id="SignalP"/>
    </source>
</evidence>
<protein>
    <submittedName>
        <fullName evidence="2">Uncharacterized protein</fullName>
    </submittedName>
</protein>
<gene>
    <name evidence="2" type="ORF">G4911_14710</name>
</gene>